<dbReference type="EMBL" id="UINC01030319">
    <property type="protein sequence ID" value="SVB14517.1"/>
    <property type="molecule type" value="Genomic_DNA"/>
</dbReference>
<dbReference type="PANTHER" id="PTHR30137:SF16">
    <property type="entry name" value="BLL0895 PROTEIN"/>
    <property type="match status" value="1"/>
</dbReference>
<dbReference type="InterPro" id="IPR050766">
    <property type="entry name" value="Bact_Lucif_Oxidored"/>
</dbReference>
<accession>A0A382BMX3</accession>
<dbReference type="InterPro" id="IPR011251">
    <property type="entry name" value="Luciferase-like_dom"/>
</dbReference>
<evidence type="ECO:0000256" key="2">
    <source>
        <dbReference type="ARBA" id="ARBA00023002"/>
    </source>
</evidence>
<keyword evidence="2" id="KW-0560">Oxidoreductase</keyword>
<dbReference type="Pfam" id="PF00296">
    <property type="entry name" value="Bac_luciferase"/>
    <property type="match status" value="1"/>
</dbReference>
<gene>
    <name evidence="5" type="ORF">METZ01_LOCUS167371</name>
</gene>
<dbReference type="GO" id="GO:0016705">
    <property type="term" value="F:oxidoreductase activity, acting on paired donors, with incorporation or reduction of molecular oxygen"/>
    <property type="evidence" value="ECO:0007669"/>
    <property type="project" value="InterPro"/>
</dbReference>
<sequence>MKFGVFMAPFHRIGENPTLALDRDLELIQWLDVLGYDEAYFGEHHSAGWETIASPEVFIATAAERTRHIRLGTGVISLPYHHPYMVANRMVLLDHLTKGRVIMGVGPGALTSDAVMLGLDPARQREMMDESLDVIVRLFTETEPVSHKSDWFTLNEAVLQLRPYQQPHIPIAVASAQSPAGPTLAGRHGLSILSLSVPRDTVRRTSLAELWAIAEDTADKHGKTVRREDWQLVIPCHLAETREQAIEDVRLGGGRLIKEYFGDILGNDTPDVPSDKVVDYMVENNQWIVGTPDDAIVAIERLQEISGGFGGLMILVADWATREKILHSYELLARYVFPHFQGTLAGIESTARWASERKTVMQGGRLAGLKRADEQYYDGKKEAKA</sequence>
<dbReference type="GO" id="GO:0004497">
    <property type="term" value="F:monooxygenase activity"/>
    <property type="evidence" value="ECO:0007669"/>
    <property type="project" value="UniProtKB-KW"/>
</dbReference>
<protein>
    <recommendedName>
        <fullName evidence="4">Luciferase-like domain-containing protein</fullName>
    </recommendedName>
</protein>
<organism evidence="5">
    <name type="scientific">marine metagenome</name>
    <dbReference type="NCBI Taxonomy" id="408172"/>
    <lineage>
        <taxon>unclassified sequences</taxon>
        <taxon>metagenomes</taxon>
        <taxon>ecological metagenomes</taxon>
    </lineage>
</organism>
<keyword evidence="3" id="KW-0503">Monooxygenase</keyword>
<feature type="domain" description="Luciferase-like" evidence="4">
    <location>
        <begin position="1"/>
        <end position="254"/>
    </location>
</feature>
<reference evidence="5" key="1">
    <citation type="submission" date="2018-05" db="EMBL/GenBank/DDBJ databases">
        <authorList>
            <person name="Lanie J.A."/>
            <person name="Ng W.-L."/>
            <person name="Kazmierczak K.M."/>
            <person name="Andrzejewski T.M."/>
            <person name="Davidsen T.M."/>
            <person name="Wayne K.J."/>
            <person name="Tettelin H."/>
            <person name="Glass J.I."/>
            <person name="Rusch D."/>
            <person name="Podicherti R."/>
            <person name="Tsui H.-C.T."/>
            <person name="Winkler M.E."/>
        </authorList>
    </citation>
    <scope>NUCLEOTIDE SEQUENCE</scope>
</reference>
<dbReference type="InterPro" id="IPR036661">
    <property type="entry name" value="Luciferase-like_sf"/>
</dbReference>
<dbReference type="AlphaFoldDB" id="A0A382BMX3"/>
<name>A0A382BMX3_9ZZZZ</name>
<evidence type="ECO:0000256" key="3">
    <source>
        <dbReference type="ARBA" id="ARBA00023033"/>
    </source>
</evidence>
<evidence type="ECO:0000259" key="4">
    <source>
        <dbReference type="Pfam" id="PF00296"/>
    </source>
</evidence>
<dbReference type="PANTHER" id="PTHR30137">
    <property type="entry name" value="LUCIFERASE-LIKE MONOOXYGENASE"/>
    <property type="match status" value="1"/>
</dbReference>
<proteinExistence type="predicted"/>
<evidence type="ECO:0000313" key="5">
    <source>
        <dbReference type="EMBL" id="SVB14517.1"/>
    </source>
</evidence>
<dbReference type="GO" id="GO:0005829">
    <property type="term" value="C:cytosol"/>
    <property type="evidence" value="ECO:0007669"/>
    <property type="project" value="TreeGrafter"/>
</dbReference>
<dbReference type="Gene3D" id="3.20.20.30">
    <property type="entry name" value="Luciferase-like domain"/>
    <property type="match status" value="1"/>
</dbReference>
<keyword evidence="1" id="KW-0285">Flavoprotein</keyword>
<evidence type="ECO:0000256" key="1">
    <source>
        <dbReference type="ARBA" id="ARBA00022630"/>
    </source>
</evidence>
<dbReference type="SUPFAM" id="SSF51679">
    <property type="entry name" value="Bacterial luciferase-like"/>
    <property type="match status" value="1"/>
</dbReference>